<accession>M2QKJ3</accession>
<dbReference type="Proteomes" id="UP000014137">
    <property type="component" value="Unassembled WGS sequence"/>
</dbReference>
<organism evidence="1 2">
    <name type="scientific">Amycolatopsis azurea DSM 43854</name>
    <dbReference type="NCBI Taxonomy" id="1238180"/>
    <lineage>
        <taxon>Bacteria</taxon>
        <taxon>Bacillati</taxon>
        <taxon>Actinomycetota</taxon>
        <taxon>Actinomycetes</taxon>
        <taxon>Pseudonocardiales</taxon>
        <taxon>Pseudonocardiaceae</taxon>
        <taxon>Amycolatopsis</taxon>
    </lineage>
</organism>
<protein>
    <submittedName>
        <fullName evidence="1">Uncharacterized protein</fullName>
    </submittedName>
</protein>
<gene>
    <name evidence="1" type="ORF">C791_2238</name>
</gene>
<reference evidence="1 2" key="1">
    <citation type="submission" date="2012-10" db="EMBL/GenBank/DDBJ databases">
        <title>Genome assembly of Amycolatopsis azurea DSM 43854.</title>
        <authorList>
            <person name="Khatri I."/>
            <person name="Kaur I."/>
            <person name="Subramanian S."/>
            <person name="Mayilraj S."/>
        </authorList>
    </citation>
    <scope>NUCLEOTIDE SEQUENCE [LARGE SCALE GENOMIC DNA]</scope>
    <source>
        <strain evidence="1 2">DSM 43854</strain>
    </source>
</reference>
<name>M2QKJ3_9PSEU</name>
<evidence type="ECO:0000313" key="1">
    <source>
        <dbReference type="EMBL" id="EMD27226.1"/>
    </source>
</evidence>
<dbReference type="PATRIC" id="fig|1238180.3.peg.2837"/>
<sequence>MAAARSLRLIGTTPSGYDTTSDTVALVGELLLASLTG</sequence>
<evidence type="ECO:0000313" key="2">
    <source>
        <dbReference type="Proteomes" id="UP000014137"/>
    </source>
</evidence>
<comment type="caution">
    <text evidence="1">The sequence shown here is derived from an EMBL/GenBank/DDBJ whole genome shotgun (WGS) entry which is preliminary data.</text>
</comment>
<dbReference type="EMBL" id="ANMG01000023">
    <property type="protein sequence ID" value="EMD27226.1"/>
    <property type="molecule type" value="Genomic_DNA"/>
</dbReference>
<dbReference type="AlphaFoldDB" id="M2QKJ3"/>
<proteinExistence type="predicted"/>